<keyword evidence="2" id="KW-1185">Reference proteome</keyword>
<comment type="caution">
    <text evidence="1">The sequence shown here is derived from an EMBL/GenBank/DDBJ whole genome shotgun (WGS) entry which is preliminary data.</text>
</comment>
<protein>
    <submittedName>
        <fullName evidence="1">Uncharacterized protein</fullName>
    </submittedName>
</protein>
<sequence>MVVKFMSALFAEDDTTQSKSSVSEERWIVNEDGKGWVVNIVEKMQMPRGDDGLGEMAHHGIQLLSTD</sequence>
<evidence type="ECO:0000313" key="1">
    <source>
        <dbReference type="EMBL" id="GFR63024.1"/>
    </source>
</evidence>
<gene>
    <name evidence="1" type="ORF">ElyMa_000145300</name>
</gene>
<accession>A0AAV4EQN4</accession>
<organism evidence="1 2">
    <name type="scientific">Elysia marginata</name>
    <dbReference type="NCBI Taxonomy" id="1093978"/>
    <lineage>
        <taxon>Eukaryota</taxon>
        <taxon>Metazoa</taxon>
        <taxon>Spiralia</taxon>
        <taxon>Lophotrochozoa</taxon>
        <taxon>Mollusca</taxon>
        <taxon>Gastropoda</taxon>
        <taxon>Heterobranchia</taxon>
        <taxon>Euthyneura</taxon>
        <taxon>Panpulmonata</taxon>
        <taxon>Sacoglossa</taxon>
        <taxon>Placobranchoidea</taxon>
        <taxon>Plakobranchidae</taxon>
        <taxon>Elysia</taxon>
    </lineage>
</organism>
<dbReference type="Proteomes" id="UP000762676">
    <property type="component" value="Unassembled WGS sequence"/>
</dbReference>
<dbReference type="AlphaFoldDB" id="A0AAV4EQN4"/>
<evidence type="ECO:0000313" key="2">
    <source>
        <dbReference type="Proteomes" id="UP000762676"/>
    </source>
</evidence>
<proteinExistence type="predicted"/>
<reference evidence="1 2" key="1">
    <citation type="journal article" date="2021" name="Elife">
        <title>Chloroplast acquisition without the gene transfer in kleptoplastic sea slugs, Plakobranchus ocellatus.</title>
        <authorList>
            <person name="Maeda T."/>
            <person name="Takahashi S."/>
            <person name="Yoshida T."/>
            <person name="Shimamura S."/>
            <person name="Takaki Y."/>
            <person name="Nagai Y."/>
            <person name="Toyoda A."/>
            <person name="Suzuki Y."/>
            <person name="Arimoto A."/>
            <person name="Ishii H."/>
            <person name="Satoh N."/>
            <person name="Nishiyama T."/>
            <person name="Hasebe M."/>
            <person name="Maruyama T."/>
            <person name="Minagawa J."/>
            <person name="Obokata J."/>
            <person name="Shigenobu S."/>
        </authorList>
    </citation>
    <scope>NUCLEOTIDE SEQUENCE [LARGE SCALE GENOMIC DNA]</scope>
</reference>
<dbReference type="EMBL" id="BMAT01000268">
    <property type="protein sequence ID" value="GFR63024.1"/>
    <property type="molecule type" value="Genomic_DNA"/>
</dbReference>
<name>A0AAV4EQN4_9GAST</name>